<dbReference type="PROSITE" id="PS00178">
    <property type="entry name" value="AA_TRNA_LIGASE_I"/>
    <property type="match status" value="1"/>
</dbReference>
<evidence type="ECO:0000259" key="8">
    <source>
        <dbReference type="Pfam" id="PF00749"/>
    </source>
</evidence>
<proteinExistence type="inferred from homology"/>
<evidence type="ECO:0000313" key="10">
    <source>
        <dbReference type="EMBL" id="KKQ90085.1"/>
    </source>
</evidence>
<accession>A0A0G0LQ56</accession>
<evidence type="ECO:0000256" key="5">
    <source>
        <dbReference type="ARBA" id="ARBA00022917"/>
    </source>
</evidence>
<gene>
    <name evidence="7" type="primary">gltX</name>
    <name evidence="10" type="ORF">UT12_C0002G0016</name>
</gene>
<feature type="binding site" evidence="7">
    <location>
        <position position="203"/>
    </location>
    <ligand>
        <name>ATP</name>
        <dbReference type="ChEBI" id="CHEBI:30616"/>
    </ligand>
</feature>
<dbReference type="NCBIfam" id="TIGR00464">
    <property type="entry name" value="gltX_bact"/>
    <property type="match status" value="1"/>
</dbReference>
<comment type="subunit">
    <text evidence="7">Monomer.</text>
</comment>
<dbReference type="GO" id="GO:0004818">
    <property type="term" value="F:glutamate-tRNA ligase activity"/>
    <property type="evidence" value="ECO:0007669"/>
    <property type="project" value="UniProtKB-UniRule"/>
</dbReference>
<keyword evidence="6 7" id="KW-0030">Aminoacyl-tRNA synthetase</keyword>
<keyword evidence="7" id="KW-0963">Cytoplasm</keyword>
<evidence type="ECO:0000256" key="6">
    <source>
        <dbReference type="ARBA" id="ARBA00023146"/>
    </source>
</evidence>
<keyword evidence="5 7" id="KW-0648">Protein biosynthesis</keyword>
<evidence type="ECO:0000256" key="7">
    <source>
        <dbReference type="HAMAP-Rule" id="MF_00022"/>
    </source>
</evidence>
<dbReference type="InterPro" id="IPR049940">
    <property type="entry name" value="GluQ/Sye"/>
</dbReference>
<dbReference type="EC" id="6.1.1.17" evidence="7"/>
<comment type="function">
    <text evidence="7">Catalyzes the attachment of glutamate to tRNA(Glu) in a two-step reaction: glutamate is first activated by ATP to form Glu-AMP and then transferred to the acceptor end of tRNA(Glu).</text>
</comment>
<comment type="caution">
    <text evidence="7">Lacks conserved residue(s) required for the propagation of feature annotation.</text>
</comment>
<dbReference type="SUPFAM" id="SSF52374">
    <property type="entry name" value="Nucleotidylyl transferase"/>
    <property type="match status" value="1"/>
</dbReference>
<keyword evidence="2 7" id="KW-0436">Ligase</keyword>
<comment type="similarity">
    <text evidence="1 7">Belongs to the class-I aminoacyl-tRNA synthetase family. Glutamate--tRNA ligase type 1 subfamily.</text>
</comment>
<evidence type="ECO:0000313" key="11">
    <source>
        <dbReference type="Proteomes" id="UP000034893"/>
    </source>
</evidence>
<dbReference type="CDD" id="cd00808">
    <property type="entry name" value="GluRS_core"/>
    <property type="match status" value="1"/>
</dbReference>
<dbReference type="PRINTS" id="PR00987">
    <property type="entry name" value="TRNASYNTHGLU"/>
</dbReference>
<evidence type="ECO:0000259" key="9">
    <source>
        <dbReference type="Pfam" id="PF19269"/>
    </source>
</evidence>
<evidence type="ECO:0000256" key="1">
    <source>
        <dbReference type="ARBA" id="ARBA00007894"/>
    </source>
</evidence>
<feature type="short sequence motif" description="'HIGH' region" evidence="7">
    <location>
        <begin position="10"/>
        <end position="20"/>
    </location>
</feature>
<dbReference type="InterPro" id="IPR001412">
    <property type="entry name" value="aa-tRNA-synth_I_CS"/>
</dbReference>
<reference evidence="10 11" key="1">
    <citation type="journal article" date="2015" name="Nature">
        <title>rRNA introns, odd ribosomes, and small enigmatic genomes across a large radiation of phyla.</title>
        <authorList>
            <person name="Brown C.T."/>
            <person name="Hug L.A."/>
            <person name="Thomas B.C."/>
            <person name="Sharon I."/>
            <person name="Castelle C.J."/>
            <person name="Singh A."/>
            <person name="Wilkins M.J."/>
            <person name="Williams K.H."/>
            <person name="Banfield J.F."/>
        </authorList>
    </citation>
    <scope>NUCLEOTIDE SEQUENCE [LARGE SCALE GENOMIC DNA]</scope>
</reference>
<feature type="short sequence motif" description="'KMSKS' region" evidence="7">
    <location>
        <begin position="200"/>
        <end position="204"/>
    </location>
</feature>
<dbReference type="InterPro" id="IPR020058">
    <property type="entry name" value="Glu/Gln-tRNA-synth_Ib_cat-dom"/>
</dbReference>
<evidence type="ECO:0000256" key="2">
    <source>
        <dbReference type="ARBA" id="ARBA00022598"/>
    </source>
</evidence>
<dbReference type="InterPro" id="IPR033910">
    <property type="entry name" value="GluRS_core"/>
</dbReference>
<dbReference type="Pfam" id="PF00749">
    <property type="entry name" value="tRNA-synt_1c"/>
    <property type="match status" value="2"/>
</dbReference>
<dbReference type="GO" id="GO:0005524">
    <property type="term" value="F:ATP binding"/>
    <property type="evidence" value="ECO:0007669"/>
    <property type="project" value="UniProtKB-UniRule"/>
</dbReference>
<dbReference type="PANTHER" id="PTHR43311">
    <property type="entry name" value="GLUTAMATE--TRNA LIGASE"/>
    <property type="match status" value="1"/>
</dbReference>
<dbReference type="GO" id="GO:0008270">
    <property type="term" value="F:zinc ion binding"/>
    <property type="evidence" value="ECO:0007669"/>
    <property type="project" value="InterPro"/>
</dbReference>
<keyword evidence="3 7" id="KW-0547">Nucleotide-binding</keyword>
<dbReference type="InterPro" id="IPR000924">
    <property type="entry name" value="Glu/Gln-tRNA-synth"/>
</dbReference>
<comment type="caution">
    <text evidence="10">The sequence shown here is derived from an EMBL/GenBank/DDBJ whole genome shotgun (WGS) entry which is preliminary data.</text>
</comment>
<comment type="subcellular location">
    <subcellularLocation>
        <location evidence="7">Cytoplasm</location>
    </subcellularLocation>
</comment>
<dbReference type="SUPFAM" id="SSF48163">
    <property type="entry name" value="An anticodon-binding domain of class I aminoacyl-tRNA synthetases"/>
    <property type="match status" value="1"/>
</dbReference>
<dbReference type="InterPro" id="IPR045462">
    <property type="entry name" value="aa-tRNA-synth_I_cd-bd"/>
</dbReference>
<dbReference type="HAMAP" id="MF_00022">
    <property type="entry name" value="Glu_tRNA_synth_type1"/>
    <property type="match status" value="1"/>
</dbReference>
<dbReference type="PANTHER" id="PTHR43311:SF2">
    <property type="entry name" value="GLUTAMATE--TRNA LIGASE, MITOCHONDRIAL-RELATED"/>
    <property type="match status" value="1"/>
</dbReference>
<name>A0A0G0LQ56_9BACT</name>
<dbReference type="GO" id="GO:0005829">
    <property type="term" value="C:cytosol"/>
    <property type="evidence" value="ECO:0007669"/>
    <property type="project" value="TreeGrafter"/>
</dbReference>
<dbReference type="Gene3D" id="3.40.50.620">
    <property type="entry name" value="HUPs"/>
    <property type="match status" value="2"/>
</dbReference>
<dbReference type="Proteomes" id="UP000034893">
    <property type="component" value="Unassembled WGS sequence"/>
</dbReference>
<dbReference type="InterPro" id="IPR004527">
    <property type="entry name" value="Glu-tRNA-ligase_bac/mito"/>
</dbReference>
<feature type="domain" description="Glutamyl/glutaminyl-tRNA synthetase class Ib catalytic" evidence="8">
    <location>
        <begin position="105"/>
        <end position="269"/>
    </location>
</feature>
<evidence type="ECO:0000256" key="3">
    <source>
        <dbReference type="ARBA" id="ARBA00022741"/>
    </source>
</evidence>
<keyword evidence="4 7" id="KW-0067">ATP-binding</keyword>
<dbReference type="GO" id="GO:0000049">
    <property type="term" value="F:tRNA binding"/>
    <property type="evidence" value="ECO:0007669"/>
    <property type="project" value="InterPro"/>
</dbReference>
<dbReference type="AlphaFoldDB" id="A0A0G0LQ56"/>
<dbReference type="InterPro" id="IPR014729">
    <property type="entry name" value="Rossmann-like_a/b/a_fold"/>
</dbReference>
<dbReference type="Pfam" id="PF19269">
    <property type="entry name" value="Anticodon_2"/>
    <property type="match status" value="1"/>
</dbReference>
<feature type="domain" description="Glutamyl/glutaminyl-tRNA synthetase class Ib catalytic" evidence="8">
    <location>
        <begin position="4"/>
        <end position="98"/>
    </location>
</feature>
<dbReference type="EMBL" id="LBVP01000002">
    <property type="protein sequence ID" value="KKQ90085.1"/>
    <property type="molecule type" value="Genomic_DNA"/>
</dbReference>
<comment type="catalytic activity">
    <reaction evidence="7">
        <text>tRNA(Glu) + L-glutamate + ATP = L-glutamyl-tRNA(Glu) + AMP + diphosphate</text>
        <dbReference type="Rhea" id="RHEA:23540"/>
        <dbReference type="Rhea" id="RHEA-COMP:9663"/>
        <dbReference type="Rhea" id="RHEA-COMP:9680"/>
        <dbReference type="ChEBI" id="CHEBI:29985"/>
        <dbReference type="ChEBI" id="CHEBI:30616"/>
        <dbReference type="ChEBI" id="CHEBI:33019"/>
        <dbReference type="ChEBI" id="CHEBI:78442"/>
        <dbReference type="ChEBI" id="CHEBI:78520"/>
        <dbReference type="ChEBI" id="CHEBI:456215"/>
        <dbReference type="EC" id="6.1.1.17"/>
    </reaction>
</comment>
<evidence type="ECO:0000256" key="4">
    <source>
        <dbReference type="ARBA" id="ARBA00022840"/>
    </source>
</evidence>
<dbReference type="InterPro" id="IPR020751">
    <property type="entry name" value="aa-tRNA-synth_I_codon-bd_sub2"/>
</dbReference>
<feature type="domain" description="Aminoacyl-tRNA synthetase class I anticodon-binding" evidence="9">
    <location>
        <begin position="283"/>
        <end position="412"/>
    </location>
</feature>
<organism evidence="10 11">
    <name type="scientific">Candidatus Curtissbacteria bacterium GW2011_GWC2_38_9</name>
    <dbReference type="NCBI Taxonomy" id="1618414"/>
    <lineage>
        <taxon>Bacteria</taxon>
        <taxon>Candidatus Curtissiibacteriota</taxon>
    </lineage>
</organism>
<sequence length="416" mass="48315">MSRVVVRYAPSPTGIPHIGNIRTALFNFLLAKNQNGQFILRIEDTDRKRFIPKSIPKIKESLLVLGLKWDGEEIYQSKRLNLYQEHLEILKKKQLTYNKEGAWYFKVEKSKKISWQDLLHGPINFSSDVIEDFVIVKSDGFPTYHFASVVDDHEMQVSHVMRGDEWISSTPKHLLLYQAFSWNPPKFIHLPPILGPDKKKLSKRQGARSVLEYIEDGYLPEALVNFLALLGWSPKGDRELFILDELIREFSLDRLNKNSPIFNIEKLNWFNKKYLQKYTSDELIKKIRNFSKLAKTVNDQHLVKISRLVCDRLTTLADFDSIASIFFEKGKEKPPQKSKIENARKAIESIITWDEYSIGQVLDEWIASNHFESSDFKNTLRLSVFADNTPPIYQSLAVLSKEEVINRIDDAIKKAK</sequence>
<dbReference type="PATRIC" id="fig|1618414.3.peg.76"/>
<dbReference type="InterPro" id="IPR008925">
    <property type="entry name" value="aa_tRNA-synth_I_cd-bd_sf"/>
</dbReference>
<dbReference type="Gene3D" id="1.10.10.350">
    <property type="match status" value="1"/>
</dbReference>
<protein>
    <recommendedName>
        <fullName evidence="7">Glutamate--tRNA ligase</fullName>
        <ecNumber evidence="7">6.1.1.17</ecNumber>
    </recommendedName>
    <alternativeName>
        <fullName evidence="7">Glutamyl-tRNA synthetase</fullName>
        <shortName evidence="7">GluRS</shortName>
    </alternativeName>
</protein>
<dbReference type="GO" id="GO:0006424">
    <property type="term" value="P:glutamyl-tRNA aminoacylation"/>
    <property type="evidence" value="ECO:0007669"/>
    <property type="project" value="UniProtKB-UniRule"/>
</dbReference>